<protein>
    <recommendedName>
        <fullName evidence="4">Malonyl CoA-acyl carrier protein transacylase</fullName>
        <ecNumber evidence="4">2.3.1.39</ecNumber>
    </recommendedName>
</protein>
<comment type="catalytic activity">
    <reaction evidence="3 4">
        <text>holo-[ACP] + malonyl-CoA = malonyl-[ACP] + CoA</text>
        <dbReference type="Rhea" id="RHEA:41792"/>
        <dbReference type="Rhea" id="RHEA-COMP:9623"/>
        <dbReference type="Rhea" id="RHEA-COMP:9685"/>
        <dbReference type="ChEBI" id="CHEBI:57287"/>
        <dbReference type="ChEBI" id="CHEBI:57384"/>
        <dbReference type="ChEBI" id="CHEBI:64479"/>
        <dbReference type="ChEBI" id="CHEBI:78449"/>
        <dbReference type="EC" id="2.3.1.39"/>
    </reaction>
</comment>
<proteinExistence type="inferred from homology"/>
<dbReference type="GO" id="GO:0006633">
    <property type="term" value="P:fatty acid biosynthetic process"/>
    <property type="evidence" value="ECO:0007669"/>
    <property type="project" value="TreeGrafter"/>
</dbReference>
<comment type="similarity">
    <text evidence="4">Belongs to the fabD family.</text>
</comment>
<dbReference type="AlphaFoldDB" id="A0A1F7FC28"/>
<dbReference type="NCBIfam" id="TIGR00128">
    <property type="entry name" value="fabD"/>
    <property type="match status" value="1"/>
</dbReference>
<dbReference type="InterPro" id="IPR016036">
    <property type="entry name" value="Malonyl_transacylase_ACP-bd"/>
</dbReference>
<dbReference type="SMART" id="SM00827">
    <property type="entry name" value="PKS_AT"/>
    <property type="match status" value="1"/>
</dbReference>
<dbReference type="Gene3D" id="3.40.366.10">
    <property type="entry name" value="Malonyl-Coenzyme A Acyl Carrier Protein, domain 2"/>
    <property type="match status" value="1"/>
</dbReference>
<evidence type="ECO:0000259" key="6">
    <source>
        <dbReference type="SMART" id="SM00827"/>
    </source>
</evidence>
<dbReference type="EMBL" id="MFYX01000074">
    <property type="protein sequence ID" value="OGK04234.1"/>
    <property type="molecule type" value="Genomic_DNA"/>
</dbReference>
<dbReference type="Gene3D" id="3.30.70.250">
    <property type="entry name" value="Malonyl-CoA ACP transacylase, ACP-binding"/>
    <property type="match status" value="1"/>
</dbReference>
<dbReference type="PIRSF" id="PIRSF000446">
    <property type="entry name" value="Mct"/>
    <property type="match status" value="1"/>
</dbReference>
<dbReference type="SUPFAM" id="SSF55048">
    <property type="entry name" value="Probable ACP-binding domain of malonyl-CoA ACP transacylase"/>
    <property type="match status" value="1"/>
</dbReference>
<evidence type="ECO:0000313" key="7">
    <source>
        <dbReference type="EMBL" id="OGK04234.1"/>
    </source>
</evidence>
<dbReference type="InterPro" id="IPR014043">
    <property type="entry name" value="Acyl_transferase_dom"/>
</dbReference>
<dbReference type="InterPro" id="IPR004410">
    <property type="entry name" value="Malonyl_CoA-ACP_transAc_FabD"/>
</dbReference>
<dbReference type="PANTHER" id="PTHR42681">
    <property type="entry name" value="MALONYL-COA-ACYL CARRIER PROTEIN TRANSACYLASE, MITOCHONDRIAL"/>
    <property type="match status" value="1"/>
</dbReference>
<dbReference type="Pfam" id="PF00698">
    <property type="entry name" value="Acyl_transf_1"/>
    <property type="match status" value="1"/>
</dbReference>
<dbReference type="GO" id="GO:0004314">
    <property type="term" value="F:[acyl-carrier-protein] S-malonyltransferase activity"/>
    <property type="evidence" value="ECO:0007669"/>
    <property type="project" value="UniProtKB-EC"/>
</dbReference>
<evidence type="ECO:0000256" key="5">
    <source>
        <dbReference type="PIRSR" id="PIRSR000446-1"/>
    </source>
</evidence>
<evidence type="ECO:0000256" key="4">
    <source>
        <dbReference type="PIRNR" id="PIRNR000446"/>
    </source>
</evidence>
<keyword evidence="1 4" id="KW-0808">Transferase</keyword>
<dbReference type="Proteomes" id="UP000179243">
    <property type="component" value="Unassembled WGS sequence"/>
</dbReference>
<dbReference type="InterPro" id="IPR050858">
    <property type="entry name" value="Mal-CoA-ACP_Trans/PKS_FabD"/>
</dbReference>
<feature type="domain" description="Malonyl-CoA:ACP transacylase (MAT)" evidence="6">
    <location>
        <begin position="6"/>
        <end position="293"/>
    </location>
</feature>
<feature type="active site" evidence="5">
    <location>
        <position position="197"/>
    </location>
</feature>
<reference evidence="7 8" key="1">
    <citation type="journal article" date="2016" name="Nat. Commun.">
        <title>Thousands of microbial genomes shed light on interconnected biogeochemical processes in an aquifer system.</title>
        <authorList>
            <person name="Anantharaman K."/>
            <person name="Brown C.T."/>
            <person name="Hug L.A."/>
            <person name="Sharon I."/>
            <person name="Castelle C.J."/>
            <person name="Probst A.J."/>
            <person name="Thomas B.C."/>
            <person name="Singh A."/>
            <person name="Wilkins M.J."/>
            <person name="Karaoz U."/>
            <person name="Brodie E.L."/>
            <person name="Williams K.H."/>
            <person name="Hubbard S.S."/>
            <person name="Banfield J.F."/>
        </authorList>
    </citation>
    <scope>NUCLEOTIDE SEQUENCE [LARGE SCALE GENOMIC DNA]</scope>
</reference>
<dbReference type="SUPFAM" id="SSF52151">
    <property type="entry name" value="FabD/lysophospholipase-like"/>
    <property type="match status" value="1"/>
</dbReference>
<dbReference type="FunFam" id="3.30.70.250:FF:000001">
    <property type="entry name" value="Malonyl CoA-acyl carrier protein transacylase"/>
    <property type="match status" value="1"/>
</dbReference>
<evidence type="ECO:0000256" key="2">
    <source>
        <dbReference type="ARBA" id="ARBA00023315"/>
    </source>
</evidence>
<dbReference type="InterPro" id="IPR001227">
    <property type="entry name" value="Ac_transferase_dom_sf"/>
</dbReference>
<name>A0A1F7FC28_UNCRA</name>
<keyword evidence="2 4" id="KW-0012">Acyltransferase</keyword>
<sequence>MKIYFLFPGQGAQAVGMGKELYAADTCVRQRFDEACDILGFDLKKIMFEGPDNALKQTENTQPALFVNSFAIYEFFARAGVSSNCTAGHSLGEYTAIAAAGGFDFATGLKLVRQRGLLMARATKGTMAAVMGADSAVIEKICGEISQAGDVVVPANQNTPDQTVISGTPEGVKKASDALIVAGAKRVVPLQVSGAFHSPLMQEAAEQMKDALASAPIRDTKVPVISNVTAQPVTVGAVIRDLLYQQLFSPVRWVASFENAEAGIAVEMGPGKILMGLLRKINRNIQVVPAATMAEIDQALQTAGSVLV</sequence>
<dbReference type="InterPro" id="IPR016035">
    <property type="entry name" value="Acyl_Trfase/lysoPLipase"/>
</dbReference>
<gene>
    <name evidence="7" type="ORF">A2519_17895</name>
</gene>
<dbReference type="PANTHER" id="PTHR42681:SF1">
    <property type="entry name" value="MALONYL-COA-ACYL CARRIER PROTEIN TRANSACYLASE, MITOCHONDRIAL"/>
    <property type="match status" value="1"/>
</dbReference>
<evidence type="ECO:0000256" key="1">
    <source>
        <dbReference type="ARBA" id="ARBA00022679"/>
    </source>
</evidence>
<dbReference type="EC" id="2.3.1.39" evidence="4"/>
<dbReference type="GO" id="GO:0005829">
    <property type="term" value="C:cytosol"/>
    <property type="evidence" value="ECO:0007669"/>
    <property type="project" value="TreeGrafter"/>
</dbReference>
<comment type="caution">
    <text evidence="7">The sequence shown here is derived from an EMBL/GenBank/DDBJ whole genome shotgun (WGS) entry which is preliminary data.</text>
</comment>
<evidence type="ECO:0000256" key="3">
    <source>
        <dbReference type="ARBA" id="ARBA00048462"/>
    </source>
</evidence>
<accession>A0A1F7FC28</accession>
<feature type="active site" evidence="5">
    <location>
        <position position="90"/>
    </location>
</feature>
<dbReference type="InterPro" id="IPR024925">
    <property type="entry name" value="Malonyl_CoA-ACP_transAc"/>
</dbReference>
<organism evidence="7 8">
    <name type="scientific">Candidatus Raymondbacteria bacterium RIFOXYD12_FULL_49_13</name>
    <dbReference type="NCBI Taxonomy" id="1817890"/>
    <lineage>
        <taxon>Bacteria</taxon>
        <taxon>Raymondiibacteriota</taxon>
    </lineage>
</organism>
<evidence type="ECO:0000313" key="8">
    <source>
        <dbReference type="Proteomes" id="UP000179243"/>
    </source>
</evidence>